<dbReference type="AlphaFoldDB" id="A0A9J6CYQ6"/>
<protein>
    <submittedName>
        <fullName evidence="1">Uncharacterized protein</fullName>
    </submittedName>
</protein>
<dbReference type="Proteomes" id="UP000821866">
    <property type="component" value="Unassembled WGS sequence"/>
</dbReference>
<sequence>MPRLPAGFEVVSADEYPEALVLFRQSPFDVCPILVTRLMGMTFDHRLFLVMHANTQREKVESLMASFSALARLQGGRLRPEHESKPNRSFIFSAITYASALREEEHMARRDKKEA</sequence>
<comment type="caution">
    <text evidence="1">The sequence shown here is derived from an EMBL/GenBank/DDBJ whole genome shotgun (WGS) entry which is preliminary data.</text>
</comment>
<evidence type="ECO:0000313" key="2">
    <source>
        <dbReference type="Proteomes" id="UP000821866"/>
    </source>
</evidence>
<keyword evidence="2" id="KW-1185">Reference proteome</keyword>
<reference evidence="1" key="2">
    <citation type="submission" date="2021-09" db="EMBL/GenBank/DDBJ databases">
        <authorList>
            <person name="Jia N."/>
            <person name="Wang J."/>
            <person name="Shi W."/>
            <person name="Du L."/>
            <person name="Sun Y."/>
            <person name="Zhan W."/>
            <person name="Jiang J."/>
            <person name="Wang Q."/>
            <person name="Zhang B."/>
            <person name="Ji P."/>
            <person name="Sakyi L.B."/>
            <person name="Cui X."/>
            <person name="Yuan T."/>
            <person name="Jiang B."/>
            <person name="Yang W."/>
            <person name="Lam T.T.-Y."/>
            <person name="Chang Q."/>
            <person name="Ding S."/>
            <person name="Wang X."/>
            <person name="Zhu J."/>
            <person name="Ruan X."/>
            <person name="Zhao L."/>
            <person name="Wei J."/>
            <person name="Que T."/>
            <person name="Du C."/>
            <person name="Cheng J."/>
            <person name="Dai P."/>
            <person name="Han X."/>
            <person name="Huang E."/>
            <person name="Gao Y."/>
            <person name="Liu J."/>
            <person name="Shao H."/>
            <person name="Ye R."/>
            <person name="Li L."/>
            <person name="Wei W."/>
            <person name="Wang X."/>
            <person name="Wang C."/>
            <person name="Huo Q."/>
            <person name="Li W."/>
            <person name="Guo W."/>
            <person name="Chen H."/>
            <person name="Chen S."/>
            <person name="Zhou L."/>
            <person name="Zhou L."/>
            <person name="Ni X."/>
            <person name="Tian J."/>
            <person name="Zhou Y."/>
            <person name="Sheng Y."/>
            <person name="Liu T."/>
            <person name="Pan Y."/>
            <person name="Xia L."/>
            <person name="Li J."/>
            <person name="Zhao F."/>
            <person name="Cao W."/>
        </authorList>
    </citation>
    <scope>NUCLEOTIDE SEQUENCE</scope>
    <source>
        <strain evidence="1">Rmic-2018</strain>
        <tissue evidence="1">Larvae</tissue>
    </source>
</reference>
<accession>A0A9J6CYQ6</accession>
<evidence type="ECO:0000313" key="1">
    <source>
        <dbReference type="EMBL" id="KAH7958131.1"/>
    </source>
</evidence>
<dbReference type="EMBL" id="JABSTU010004485">
    <property type="protein sequence ID" value="KAH7958131.1"/>
    <property type="molecule type" value="Genomic_DNA"/>
</dbReference>
<gene>
    <name evidence="1" type="ORF">HPB51_027882</name>
</gene>
<organism evidence="1 2">
    <name type="scientific">Rhipicephalus microplus</name>
    <name type="common">Cattle tick</name>
    <name type="synonym">Boophilus microplus</name>
    <dbReference type="NCBI Taxonomy" id="6941"/>
    <lineage>
        <taxon>Eukaryota</taxon>
        <taxon>Metazoa</taxon>
        <taxon>Ecdysozoa</taxon>
        <taxon>Arthropoda</taxon>
        <taxon>Chelicerata</taxon>
        <taxon>Arachnida</taxon>
        <taxon>Acari</taxon>
        <taxon>Parasitiformes</taxon>
        <taxon>Ixodida</taxon>
        <taxon>Ixodoidea</taxon>
        <taxon>Ixodidae</taxon>
        <taxon>Rhipicephalinae</taxon>
        <taxon>Rhipicephalus</taxon>
        <taxon>Boophilus</taxon>
    </lineage>
</organism>
<reference evidence="1" key="1">
    <citation type="journal article" date="2020" name="Cell">
        <title>Large-Scale Comparative Analyses of Tick Genomes Elucidate Their Genetic Diversity and Vector Capacities.</title>
        <authorList>
            <consortium name="Tick Genome and Microbiome Consortium (TIGMIC)"/>
            <person name="Jia N."/>
            <person name="Wang J."/>
            <person name="Shi W."/>
            <person name="Du L."/>
            <person name="Sun Y."/>
            <person name="Zhan W."/>
            <person name="Jiang J.F."/>
            <person name="Wang Q."/>
            <person name="Zhang B."/>
            <person name="Ji P."/>
            <person name="Bell-Sakyi L."/>
            <person name="Cui X.M."/>
            <person name="Yuan T.T."/>
            <person name="Jiang B.G."/>
            <person name="Yang W.F."/>
            <person name="Lam T.T."/>
            <person name="Chang Q.C."/>
            <person name="Ding S.J."/>
            <person name="Wang X.J."/>
            <person name="Zhu J.G."/>
            <person name="Ruan X.D."/>
            <person name="Zhao L."/>
            <person name="Wei J.T."/>
            <person name="Ye R.Z."/>
            <person name="Que T.C."/>
            <person name="Du C.H."/>
            <person name="Zhou Y.H."/>
            <person name="Cheng J.X."/>
            <person name="Dai P.F."/>
            <person name="Guo W.B."/>
            <person name="Han X.H."/>
            <person name="Huang E.J."/>
            <person name="Li L.F."/>
            <person name="Wei W."/>
            <person name="Gao Y.C."/>
            <person name="Liu J.Z."/>
            <person name="Shao H.Z."/>
            <person name="Wang X."/>
            <person name="Wang C.C."/>
            <person name="Yang T.C."/>
            <person name="Huo Q.B."/>
            <person name="Li W."/>
            <person name="Chen H.Y."/>
            <person name="Chen S.E."/>
            <person name="Zhou L.G."/>
            <person name="Ni X.B."/>
            <person name="Tian J.H."/>
            <person name="Sheng Y."/>
            <person name="Liu T."/>
            <person name="Pan Y.S."/>
            <person name="Xia L.Y."/>
            <person name="Li J."/>
            <person name="Zhao F."/>
            <person name="Cao W.C."/>
        </authorList>
    </citation>
    <scope>NUCLEOTIDE SEQUENCE</scope>
    <source>
        <strain evidence="1">Rmic-2018</strain>
    </source>
</reference>
<name>A0A9J6CYQ6_RHIMP</name>
<proteinExistence type="predicted"/>